<dbReference type="CDD" id="cd17624">
    <property type="entry name" value="REC_OmpR_PmrA-like"/>
    <property type="match status" value="1"/>
</dbReference>
<evidence type="ECO:0000256" key="1">
    <source>
        <dbReference type="ARBA" id="ARBA00023125"/>
    </source>
</evidence>
<feature type="modified residue" description="4-aspartylphosphate" evidence="2">
    <location>
        <position position="82"/>
    </location>
</feature>
<evidence type="ECO:0000259" key="4">
    <source>
        <dbReference type="PROSITE" id="PS50110"/>
    </source>
</evidence>
<dbReference type="GO" id="GO:0003677">
    <property type="term" value="F:DNA binding"/>
    <property type="evidence" value="ECO:0007669"/>
    <property type="project" value="UniProtKB-KW"/>
</dbReference>
<protein>
    <submittedName>
        <fullName evidence="6">DNA-binding response regulator</fullName>
    </submittedName>
</protein>
<dbReference type="PANTHER" id="PTHR48111">
    <property type="entry name" value="REGULATOR OF RPOS"/>
    <property type="match status" value="1"/>
</dbReference>
<keyword evidence="7" id="KW-1185">Reference proteome</keyword>
<feature type="domain" description="Response regulatory" evidence="4">
    <location>
        <begin position="33"/>
        <end position="147"/>
    </location>
</feature>
<evidence type="ECO:0000313" key="6">
    <source>
        <dbReference type="EMBL" id="GLR83680.1"/>
    </source>
</evidence>
<feature type="domain" description="OmpR/PhoB-type" evidence="5">
    <location>
        <begin position="155"/>
        <end position="253"/>
    </location>
</feature>
<dbReference type="SMART" id="SM00448">
    <property type="entry name" value="REC"/>
    <property type="match status" value="1"/>
</dbReference>
<dbReference type="InterPro" id="IPR036388">
    <property type="entry name" value="WH-like_DNA-bd_sf"/>
</dbReference>
<reference evidence="7" key="1">
    <citation type="journal article" date="2019" name="Int. J. Syst. Evol. Microbiol.">
        <title>The Global Catalogue of Microorganisms (GCM) 10K type strain sequencing project: providing services to taxonomists for standard genome sequencing and annotation.</title>
        <authorList>
            <consortium name="The Broad Institute Genomics Platform"/>
            <consortium name="The Broad Institute Genome Sequencing Center for Infectious Disease"/>
            <person name="Wu L."/>
            <person name="Ma J."/>
        </authorList>
    </citation>
    <scope>NUCLEOTIDE SEQUENCE [LARGE SCALE GENOMIC DNA]</scope>
    <source>
        <strain evidence="7">NBRC 102520</strain>
    </source>
</reference>
<keyword evidence="2" id="KW-0597">Phosphoprotein</keyword>
<dbReference type="InterPro" id="IPR001789">
    <property type="entry name" value="Sig_transdc_resp-reg_receiver"/>
</dbReference>
<comment type="caution">
    <text evidence="6">The sequence shown here is derived from an EMBL/GenBank/DDBJ whole genome shotgun (WGS) entry which is preliminary data.</text>
</comment>
<dbReference type="PANTHER" id="PTHR48111:SF36">
    <property type="entry name" value="TRANSCRIPTIONAL REGULATORY PROTEIN CUTR"/>
    <property type="match status" value="1"/>
</dbReference>
<dbReference type="CDD" id="cd00383">
    <property type="entry name" value="trans_reg_C"/>
    <property type="match status" value="1"/>
</dbReference>
<dbReference type="InterPro" id="IPR001867">
    <property type="entry name" value="OmpR/PhoB-type_DNA-bd"/>
</dbReference>
<dbReference type="InterPro" id="IPR039420">
    <property type="entry name" value="WalR-like"/>
</dbReference>
<dbReference type="SUPFAM" id="SSF52172">
    <property type="entry name" value="CheY-like"/>
    <property type="match status" value="1"/>
</dbReference>
<dbReference type="Pfam" id="PF00072">
    <property type="entry name" value="Response_reg"/>
    <property type="match status" value="1"/>
</dbReference>
<dbReference type="Pfam" id="PF00486">
    <property type="entry name" value="Trans_reg_C"/>
    <property type="match status" value="1"/>
</dbReference>
<evidence type="ECO:0000313" key="7">
    <source>
        <dbReference type="Proteomes" id="UP001156905"/>
    </source>
</evidence>
<dbReference type="PROSITE" id="PS50110">
    <property type="entry name" value="RESPONSE_REGULATORY"/>
    <property type="match status" value="1"/>
</dbReference>
<evidence type="ECO:0000259" key="5">
    <source>
        <dbReference type="PROSITE" id="PS51755"/>
    </source>
</evidence>
<dbReference type="Proteomes" id="UP001156905">
    <property type="component" value="Unassembled WGS sequence"/>
</dbReference>
<evidence type="ECO:0000256" key="3">
    <source>
        <dbReference type="PROSITE-ProRule" id="PRU01091"/>
    </source>
</evidence>
<dbReference type="InterPro" id="IPR011006">
    <property type="entry name" value="CheY-like_superfamily"/>
</dbReference>
<proteinExistence type="predicted"/>
<keyword evidence="1 3" id="KW-0238">DNA-binding</keyword>
<dbReference type="Gene3D" id="6.10.250.690">
    <property type="match status" value="1"/>
</dbReference>
<sequence>MALAFLLAEIRRIVEEIDEAARAVELPAGIRMRLLIVEDNVELSRLVANGLTAAGYESDIVGSAAEAREAVRNVSYAAMILDLGLPDGDGLAVLRELRRHMDPLPVLVLTARGGLQDRVNGLRSGADDYLAKPFALEELVARLEAILRRPGQLLGRSLRLANLVYDTESRQIFVDDQPRIISARETSVLEILLRRQGRVVPKKNVEDHIFGLEGEVASNAVEVYVSRLRKQLAEHGAKVVIHTIRGVGYLMAEEK</sequence>
<accession>A0ABQ6AST6</accession>
<name>A0ABQ6AST6_9BRAD</name>
<organism evidence="6 7">
    <name type="scientific">Bradyrhizobium iriomotense</name>
    <dbReference type="NCBI Taxonomy" id="441950"/>
    <lineage>
        <taxon>Bacteria</taxon>
        <taxon>Pseudomonadati</taxon>
        <taxon>Pseudomonadota</taxon>
        <taxon>Alphaproteobacteria</taxon>
        <taxon>Hyphomicrobiales</taxon>
        <taxon>Nitrobacteraceae</taxon>
        <taxon>Bradyrhizobium</taxon>
    </lineage>
</organism>
<dbReference type="Gene3D" id="3.40.50.2300">
    <property type="match status" value="1"/>
</dbReference>
<dbReference type="SMART" id="SM00862">
    <property type="entry name" value="Trans_reg_C"/>
    <property type="match status" value="1"/>
</dbReference>
<gene>
    <name evidence="6" type="ORF">GCM10007857_03900</name>
</gene>
<feature type="DNA-binding region" description="OmpR/PhoB-type" evidence="3">
    <location>
        <begin position="155"/>
        <end position="253"/>
    </location>
</feature>
<dbReference type="Gene3D" id="1.10.10.10">
    <property type="entry name" value="Winged helix-like DNA-binding domain superfamily/Winged helix DNA-binding domain"/>
    <property type="match status" value="1"/>
</dbReference>
<dbReference type="PROSITE" id="PS51755">
    <property type="entry name" value="OMPR_PHOB"/>
    <property type="match status" value="1"/>
</dbReference>
<dbReference type="EMBL" id="BSOW01000001">
    <property type="protein sequence ID" value="GLR83680.1"/>
    <property type="molecule type" value="Genomic_DNA"/>
</dbReference>
<evidence type="ECO:0000256" key="2">
    <source>
        <dbReference type="PROSITE-ProRule" id="PRU00169"/>
    </source>
</evidence>